<reference evidence="1 2" key="1">
    <citation type="submission" date="2016-09" db="EMBL/GenBank/DDBJ databases">
        <title>The draft genome of Dichanthelium oligosanthes: A C3 panicoid grass species.</title>
        <authorList>
            <person name="Studer A.J."/>
            <person name="Schnable J.C."/>
            <person name="Brutnell T.P."/>
        </authorList>
    </citation>
    <scope>NUCLEOTIDE SEQUENCE [LARGE SCALE GENOMIC DNA]</scope>
    <source>
        <strain evidence="2">cv. Kellogg 1175</strain>
        <tissue evidence="1">Leaf</tissue>
    </source>
</reference>
<evidence type="ECO:0008006" key="3">
    <source>
        <dbReference type="Google" id="ProtNLM"/>
    </source>
</evidence>
<dbReference type="PANTHER" id="PTHR45125">
    <property type="entry name" value="F21J9.4-RELATED"/>
    <property type="match status" value="1"/>
</dbReference>
<dbReference type="EMBL" id="LWDX02012948">
    <property type="protein sequence ID" value="OEL35219.1"/>
    <property type="molecule type" value="Genomic_DNA"/>
</dbReference>
<organism evidence="1 2">
    <name type="scientific">Dichanthelium oligosanthes</name>
    <dbReference type="NCBI Taxonomy" id="888268"/>
    <lineage>
        <taxon>Eukaryota</taxon>
        <taxon>Viridiplantae</taxon>
        <taxon>Streptophyta</taxon>
        <taxon>Embryophyta</taxon>
        <taxon>Tracheophyta</taxon>
        <taxon>Spermatophyta</taxon>
        <taxon>Magnoliopsida</taxon>
        <taxon>Liliopsida</taxon>
        <taxon>Poales</taxon>
        <taxon>Poaceae</taxon>
        <taxon>PACMAD clade</taxon>
        <taxon>Panicoideae</taxon>
        <taxon>Panicodae</taxon>
        <taxon>Paniceae</taxon>
        <taxon>Dichantheliinae</taxon>
        <taxon>Dichanthelium</taxon>
    </lineage>
</organism>
<dbReference type="OrthoDB" id="693008at2759"/>
<protein>
    <recommendedName>
        <fullName evidence="3">No apical meristem-associated C-terminal domain-containing protein</fullName>
    </recommendedName>
</protein>
<name>A0A1E5WCQ9_9POAL</name>
<evidence type="ECO:0000313" key="1">
    <source>
        <dbReference type="EMBL" id="OEL35219.1"/>
    </source>
</evidence>
<comment type="caution">
    <text evidence="1">The sequence shown here is derived from an EMBL/GenBank/DDBJ whole genome shotgun (WGS) entry which is preliminary data.</text>
</comment>
<keyword evidence="2" id="KW-1185">Reference proteome</keyword>
<gene>
    <name evidence="1" type="ORF">BAE44_0003762</name>
</gene>
<proteinExistence type="predicted"/>
<dbReference type="PANTHER" id="PTHR45125:SF48">
    <property type="entry name" value="MYB-LIKE DOMAIN-CONTAINING PROTEIN"/>
    <property type="match status" value="1"/>
</dbReference>
<dbReference type="AlphaFoldDB" id="A0A1E5WCQ9"/>
<accession>A0A1E5WCQ9</accession>
<evidence type="ECO:0000313" key="2">
    <source>
        <dbReference type="Proteomes" id="UP000095767"/>
    </source>
</evidence>
<sequence length="108" mass="12218">MECLGSCPPNIATSEPVEPAAIAGNSKKVARRERNYFHKEDEVLCSAYLNVSKDPIQGANQTGDAYWKQIHQYFHEHKDFPSNRTLESLQHRWGGNQKGHSVVLLLQV</sequence>
<dbReference type="Proteomes" id="UP000095767">
    <property type="component" value="Unassembled WGS sequence"/>
</dbReference>